<dbReference type="GO" id="GO:0042597">
    <property type="term" value="C:periplasmic space"/>
    <property type="evidence" value="ECO:0007669"/>
    <property type="project" value="InterPro"/>
</dbReference>
<evidence type="ECO:0000313" key="5">
    <source>
        <dbReference type="EMBL" id="TCK52080.1"/>
    </source>
</evidence>
<keyword evidence="6" id="KW-1185">Reference proteome</keyword>
<comment type="caution">
    <text evidence="5">The sequence shown here is derived from an EMBL/GenBank/DDBJ whole genome shotgun (WGS) entry which is preliminary data.</text>
</comment>
<dbReference type="OrthoDB" id="6539015at2"/>
<dbReference type="Pfam" id="PF07361">
    <property type="entry name" value="Cytochrom_B562"/>
    <property type="match status" value="1"/>
</dbReference>
<keyword evidence="3" id="KW-0349">Heme</keyword>
<accession>A0A4R1JM96</accession>
<proteinExistence type="inferred from homology"/>
<protein>
    <submittedName>
        <fullName evidence="5">Soluble cytochrome b562</fullName>
    </submittedName>
</protein>
<sequence>MTKKIMALLIVCFAFVATPSFAAQDVAVSMHQMAKSYRAVMQDETLKSITADLAKLHAAVIKARDGVPDFLKDKPVDNPQRQVFREGINRLLKQVELAQEYAKEGDFNKAKEVAAGLNKLRQYYHKKLGV</sequence>
<evidence type="ECO:0000313" key="6">
    <source>
        <dbReference type="Proteomes" id="UP000295565"/>
    </source>
</evidence>
<feature type="binding site" description="axial binding residue" evidence="3">
    <location>
        <position position="30"/>
    </location>
    <ligand>
        <name>heme b</name>
        <dbReference type="ChEBI" id="CHEBI:60344"/>
    </ligand>
    <ligandPart>
        <name>Fe</name>
        <dbReference type="ChEBI" id="CHEBI:18248"/>
    </ligandPart>
</feature>
<feature type="chain" id="PRO_5020378617" evidence="4">
    <location>
        <begin position="23"/>
        <end position="130"/>
    </location>
</feature>
<name>A0A4R1JM96_9GAMM</name>
<dbReference type="GO" id="GO:0005506">
    <property type="term" value="F:iron ion binding"/>
    <property type="evidence" value="ECO:0007669"/>
    <property type="project" value="InterPro"/>
</dbReference>
<keyword evidence="2 4" id="KW-0732">Signal</keyword>
<dbReference type="Proteomes" id="UP000295565">
    <property type="component" value="Unassembled WGS sequence"/>
</dbReference>
<feature type="binding site" description="axial binding residue" evidence="3">
    <location>
        <position position="125"/>
    </location>
    <ligand>
        <name>heme b</name>
        <dbReference type="ChEBI" id="CHEBI:60344"/>
    </ligand>
    <ligandPart>
        <name>Fe</name>
        <dbReference type="ChEBI" id="CHEBI:18248"/>
    </ligandPart>
</feature>
<evidence type="ECO:0000256" key="3">
    <source>
        <dbReference type="PIRSR" id="PIRSR000029-1"/>
    </source>
</evidence>
<dbReference type="PIRSF" id="PIRSF000029">
    <property type="entry name" value="Cytochrome_b562"/>
    <property type="match status" value="1"/>
</dbReference>
<dbReference type="RefSeq" id="WP_131912980.1">
    <property type="nucleotide sequence ID" value="NZ_OU594967.1"/>
</dbReference>
<evidence type="ECO:0000256" key="2">
    <source>
        <dbReference type="ARBA" id="ARBA00022729"/>
    </source>
</evidence>
<dbReference type="EMBL" id="SMGD01000013">
    <property type="protein sequence ID" value="TCK52080.1"/>
    <property type="molecule type" value="Genomic_DNA"/>
</dbReference>
<gene>
    <name evidence="5" type="ORF">EV690_2183</name>
</gene>
<feature type="signal peptide" evidence="4">
    <location>
        <begin position="1"/>
        <end position="22"/>
    </location>
</feature>
<comment type="similarity">
    <text evidence="1">Belongs to the cytochrome b562 family.</text>
</comment>
<dbReference type="GO" id="GO:0009055">
    <property type="term" value="F:electron transfer activity"/>
    <property type="evidence" value="ECO:0007669"/>
    <property type="project" value="InterPro"/>
</dbReference>
<organism evidence="5 6">
    <name type="scientific">Celerinatantimonas diazotrophica</name>
    <dbReference type="NCBI Taxonomy" id="412034"/>
    <lineage>
        <taxon>Bacteria</taxon>
        <taxon>Pseudomonadati</taxon>
        <taxon>Pseudomonadota</taxon>
        <taxon>Gammaproteobacteria</taxon>
        <taxon>Celerinatantimonadaceae</taxon>
        <taxon>Celerinatantimonas</taxon>
    </lineage>
</organism>
<dbReference type="InterPro" id="IPR009155">
    <property type="entry name" value="Cyt_b562"/>
</dbReference>
<dbReference type="AlphaFoldDB" id="A0A4R1JM96"/>
<reference evidence="5 6" key="1">
    <citation type="submission" date="2019-03" db="EMBL/GenBank/DDBJ databases">
        <title>Genomic Encyclopedia of Type Strains, Phase IV (KMG-IV): sequencing the most valuable type-strain genomes for metagenomic binning, comparative biology and taxonomic classification.</title>
        <authorList>
            <person name="Goeker M."/>
        </authorList>
    </citation>
    <scope>NUCLEOTIDE SEQUENCE [LARGE SCALE GENOMIC DNA]</scope>
    <source>
        <strain evidence="5 6">DSM 18577</strain>
    </source>
</reference>
<dbReference type="GO" id="GO:0020037">
    <property type="term" value="F:heme binding"/>
    <property type="evidence" value="ECO:0007669"/>
    <property type="project" value="InterPro"/>
</dbReference>
<dbReference type="Gene3D" id="1.20.120.10">
    <property type="entry name" value="Cytochrome c/b562"/>
    <property type="match status" value="1"/>
</dbReference>
<evidence type="ECO:0000256" key="4">
    <source>
        <dbReference type="SAM" id="SignalP"/>
    </source>
</evidence>
<keyword evidence="3" id="KW-0479">Metal-binding</keyword>
<dbReference type="SUPFAM" id="SSF47175">
    <property type="entry name" value="Cytochromes"/>
    <property type="match status" value="1"/>
</dbReference>
<dbReference type="GO" id="GO:0022900">
    <property type="term" value="P:electron transport chain"/>
    <property type="evidence" value="ECO:0007669"/>
    <property type="project" value="InterPro"/>
</dbReference>
<comment type="cofactor">
    <cofactor evidence="3">
        <name>heme b</name>
        <dbReference type="ChEBI" id="CHEBI:60344"/>
    </cofactor>
    <text evidence="3">Binds 1 heme b (iron(II)-protoporphyrin IX) group per molecule.</text>
</comment>
<evidence type="ECO:0000256" key="1">
    <source>
        <dbReference type="ARBA" id="ARBA00005523"/>
    </source>
</evidence>
<dbReference type="InterPro" id="IPR010980">
    <property type="entry name" value="Cyt_c/b562"/>
</dbReference>
<keyword evidence="3" id="KW-0408">Iron</keyword>